<dbReference type="Proteomes" id="UP000282311">
    <property type="component" value="Unassembled WGS sequence"/>
</dbReference>
<dbReference type="NCBIfam" id="NF005994">
    <property type="entry name" value="PRK08118.1"/>
    <property type="match status" value="1"/>
</dbReference>
<name>A0A3B0CIA0_9BACL</name>
<keyword evidence="2" id="KW-1185">Reference proteome</keyword>
<dbReference type="EMBL" id="RBAH01000007">
    <property type="protein sequence ID" value="RKN84750.1"/>
    <property type="molecule type" value="Genomic_DNA"/>
</dbReference>
<dbReference type="PANTHER" id="PTHR37816">
    <property type="entry name" value="YALI0E33011P"/>
    <property type="match status" value="1"/>
</dbReference>
<protein>
    <submittedName>
        <fullName evidence="1">DNA topology modulation protein</fullName>
    </submittedName>
</protein>
<dbReference type="PANTHER" id="PTHR37816:SF3">
    <property type="entry name" value="MODULATES DNA TOPOLOGY"/>
    <property type="match status" value="1"/>
</dbReference>
<dbReference type="RefSeq" id="WP_120747492.1">
    <property type="nucleotide sequence ID" value="NZ_RBAH01000007.1"/>
</dbReference>
<dbReference type="AlphaFoldDB" id="A0A3B0CIA0"/>
<proteinExistence type="predicted"/>
<dbReference type="InterPro" id="IPR052922">
    <property type="entry name" value="Cytidylate_Kinase-2"/>
</dbReference>
<organism evidence="1 2">
    <name type="scientific">Paenibacillus ginsengarvi</name>
    <dbReference type="NCBI Taxonomy" id="400777"/>
    <lineage>
        <taxon>Bacteria</taxon>
        <taxon>Bacillati</taxon>
        <taxon>Bacillota</taxon>
        <taxon>Bacilli</taxon>
        <taxon>Bacillales</taxon>
        <taxon>Paenibacillaceae</taxon>
        <taxon>Paenibacillus</taxon>
    </lineage>
</organism>
<dbReference type="OrthoDB" id="1201990at2"/>
<dbReference type="InterPro" id="IPR027417">
    <property type="entry name" value="P-loop_NTPase"/>
</dbReference>
<accession>A0A3B0CIA0</accession>
<gene>
    <name evidence="1" type="ORF">D7M11_12230</name>
</gene>
<evidence type="ECO:0000313" key="1">
    <source>
        <dbReference type="EMBL" id="RKN84750.1"/>
    </source>
</evidence>
<evidence type="ECO:0000313" key="2">
    <source>
        <dbReference type="Proteomes" id="UP000282311"/>
    </source>
</evidence>
<comment type="caution">
    <text evidence="1">The sequence shown here is derived from an EMBL/GenBank/DDBJ whole genome shotgun (WGS) entry which is preliminary data.</text>
</comment>
<dbReference type="SUPFAM" id="SSF52540">
    <property type="entry name" value="P-loop containing nucleoside triphosphate hydrolases"/>
    <property type="match status" value="1"/>
</dbReference>
<dbReference type="Gene3D" id="3.40.50.300">
    <property type="entry name" value="P-loop containing nucleotide triphosphate hydrolases"/>
    <property type="match status" value="1"/>
</dbReference>
<reference evidence="1 2" key="1">
    <citation type="journal article" date="2007" name="Int. J. Syst. Evol. Microbiol.">
        <title>Paenibacillus ginsengarvi sp. nov., isolated from soil from ginseng cultivation.</title>
        <authorList>
            <person name="Yoon M.H."/>
            <person name="Ten L.N."/>
            <person name="Im W.T."/>
        </authorList>
    </citation>
    <scope>NUCLEOTIDE SEQUENCE [LARGE SCALE GENOMIC DNA]</scope>
    <source>
        <strain evidence="1 2">KCTC 13059</strain>
    </source>
</reference>
<sequence length="179" mass="20994">MNRIVILGCAGSGKSTLSQRIGERTGLPVHHLDSYFWKSGWIAAEPEAFDAEVVRLAAGERWIIDGNYSRTLDLRLQRSDTVIFFDYPRYLCLYRVWKRRFQYAGRSRADMGEGCPEKIDLSFLKWIWFFRKRNRPKLLNKLREAQKHQTVYIFRHPREANDFLKRLAHTGAFAEGGSH</sequence>